<evidence type="ECO:0000313" key="2">
    <source>
        <dbReference type="Proteomes" id="UP000320735"/>
    </source>
</evidence>
<dbReference type="EMBL" id="SJPP01000002">
    <property type="protein sequence ID" value="TWU08694.1"/>
    <property type="molecule type" value="Genomic_DNA"/>
</dbReference>
<organism evidence="1 2">
    <name type="scientific">Symmachiella macrocystis</name>
    <dbReference type="NCBI Taxonomy" id="2527985"/>
    <lineage>
        <taxon>Bacteria</taxon>
        <taxon>Pseudomonadati</taxon>
        <taxon>Planctomycetota</taxon>
        <taxon>Planctomycetia</taxon>
        <taxon>Planctomycetales</taxon>
        <taxon>Planctomycetaceae</taxon>
        <taxon>Symmachiella</taxon>
    </lineage>
</organism>
<comment type="caution">
    <text evidence="1">The sequence shown here is derived from an EMBL/GenBank/DDBJ whole genome shotgun (WGS) entry which is preliminary data.</text>
</comment>
<reference evidence="1 2" key="1">
    <citation type="submission" date="2019-02" db="EMBL/GenBank/DDBJ databases">
        <title>Deep-cultivation of Planctomycetes and their phenomic and genomic characterization uncovers novel biology.</title>
        <authorList>
            <person name="Wiegand S."/>
            <person name="Jogler M."/>
            <person name="Boedeker C."/>
            <person name="Pinto D."/>
            <person name="Vollmers J."/>
            <person name="Rivas-Marin E."/>
            <person name="Kohn T."/>
            <person name="Peeters S.H."/>
            <person name="Heuer A."/>
            <person name="Rast P."/>
            <person name="Oberbeckmann S."/>
            <person name="Bunk B."/>
            <person name="Jeske O."/>
            <person name="Meyerdierks A."/>
            <person name="Storesund J.E."/>
            <person name="Kallscheuer N."/>
            <person name="Luecker S."/>
            <person name="Lage O.M."/>
            <person name="Pohl T."/>
            <person name="Merkel B.J."/>
            <person name="Hornburger P."/>
            <person name="Mueller R.-W."/>
            <person name="Bruemmer F."/>
            <person name="Labrenz M."/>
            <person name="Spormann A.M."/>
            <person name="Op Den Camp H."/>
            <person name="Overmann J."/>
            <person name="Amann R."/>
            <person name="Jetten M.S.M."/>
            <person name="Mascher T."/>
            <person name="Medema M.H."/>
            <person name="Devos D.P."/>
            <person name="Kaster A.-K."/>
            <person name="Ovreas L."/>
            <person name="Rohde M."/>
            <person name="Galperin M.Y."/>
            <person name="Jogler C."/>
        </authorList>
    </citation>
    <scope>NUCLEOTIDE SEQUENCE [LARGE SCALE GENOMIC DNA]</scope>
    <source>
        <strain evidence="1 2">CA54</strain>
    </source>
</reference>
<dbReference type="Proteomes" id="UP000320735">
    <property type="component" value="Unassembled WGS sequence"/>
</dbReference>
<dbReference type="AlphaFoldDB" id="A0A5C6BE28"/>
<proteinExistence type="predicted"/>
<name>A0A5C6BE28_9PLAN</name>
<protein>
    <submittedName>
        <fullName evidence="1">Uncharacterized protein</fullName>
    </submittedName>
</protein>
<keyword evidence="2" id="KW-1185">Reference proteome</keyword>
<gene>
    <name evidence="1" type="ORF">CA54_39300</name>
</gene>
<evidence type="ECO:0000313" key="1">
    <source>
        <dbReference type="EMBL" id="TWU08694.1"/>
    </source>
</evidence>
<sequence>MLSDNSPHLVRPAFSWNEFGTLDAAITDAKQALMAQTSGEEIETISGEIIESISYSDTQATFHLTQSRSVILNANPHGVDWSICNSDETPQRSVSMPPRQLSLRYSLDKVPHEWARASLLERRIAHKFVSIVRYQHDVFFYAQNCPVLLFGVLTVVGANSETLLLSWDDAE</sequence>
<accession>A0A5C6BE28</accession>